<protein>
    <submittedName>
        <fullName evidence="1">Uncharacterized protein</fullName>
    </submittedName>
</protein>
<dbReference type="EMBL" id="CM037615">
    <property type="protein sequence ID" value="KAH8014827.1"/>
    <property type="molecule type" value="Genomic_DNA"/>
</dbReference>
<organism evidence="1 2">
    <name type="scientific">Sphaerodactylus townsendi</name>
    <dbReference type="NCBI Taxonomy" id="933632"/>
    <lineage>
        <taxon>Eukaryota</taxon>
        <taxon>Metazoa</taxon>
        <taxon>Chordata</taxon>
        <taxon>Craniata</taxon>
        <taxon>Vertebrata</taxon>
        <taxon>Euteleostomi</taxon>
        <taxon>Lepidosauria</taxon>
        <taxon>Squamata</taxon>
        <taxon>Bifurcata</taxon>
        <taxon>Gekkota</taxon>
        <taxon>Sphaerodactylidae</taxon>
        <taxon>Sphaerodactylus</taxon>
    </lineage>
</organism>
<reference evidence="1" key="1">
    <citation type="submission" date="2021-08" db="EMBL/GenBank/DDBJ databases">
        <title>The first chromosome-level gecko genome reveals the dynamic sex chromosomes of Neotropical dwarf geckos (Sphaerodactylidae: Sphaerodactylus).</title>
        <authorList>
            <person name="Pinto B.J."/>
            <person name="Keating S.E."/>
            <person name="Gamble T."/>
        </authorList>
    </citation>
    <scope>NUCLEOTIDE SEQUENCE</scope>
    <source>
        <strain evidence="1">TG3544</strain>
    </source>
</reference>
<dbReference type="Proteomes" id="UP000827872">
    <property type="component" value="Linkage Group LG02"/>
</dbReference>
<evidence type="ECO:0000313" key="2">
    <source>
        <dbReference type="Proteomes" id="UP000827872"/>
    </source>
</evidence>
<evidence type="ECO:0000313" key="1">
    <source>
        <dbReference type="EMBL" id="KAH8014827.1"/>
    </source>
</evidence>
<name>A0ACB8G5R7_9SAUR</name>
<gene>
    <name evidence="1" type="ORF">K3G42_031941</name>
</gene>
<sequence length="249" mass="27122">MGNWKKPFNPKYTELREFYVDPYTVMKVPTMFQMGMFENGRDDQRACTILKMPYEGHADAYIILPDKGQMDRVVRSLSNEAVQAWKRILHKSSVDVYMPKSKVYGELNLKDIMYSIGIVDVFTEKADLSGITGQPQHRVNGEPGPAGAAAASATVLMVRAEPAAPAGSGGKTTGRWLPHLLPVSRLRAAPAGQDAAGRPPAPVASQVGIHPRHDLFGLRNWRRQAAGFLPGSPPGPGGRPATPIRPCRA</sequence>
<comment type="caution">
    <text evidence="1">The sequence shown here is derived from an EMBL/GenBank/DDBJ whole genome shotgun (WGS) entry which is preliminary data.</text>
</comment>
<proteinExistence type="predicted"/>
<accession>A0ACB8G5R7</accession>
<keyword evidence="2" id="KW-1185">Reference proteome</keyword>